<feature type="region of interest" description="Disordered" evidence="1">
    <location>
        <begin position="31"/>
        <end position="108"/>
    </location>
</feature>
<dbReference type="RefSeq" id="WP_169454571.1">
    <property type="nucleotide sequence ID" value="NZ_CP051774.1"/>
</dbReference>
<evidence type="ECO:0000313" key="3">
    <source>
        <dbReference type="EMBL" id="QJE96170.1"/>
    </source>
</evidence>
<evidence type="ECO:0000256" key="1">
    <source>
        <dbReference type="SAM" id="MobiDB-lite"/>
    </source>
</evidence>
<gene>
    <name evidence="3" type="ORF">HHL09_10360</name>
</gene>
<evidence type="ECO:0008006" key="5">
    <source>
        <dbReference type="Google" id="ProtNLM"/>
    </source>
</evidence>
<feature type="compositionally biased region" description="Basic and acidic residues" evidence="1">
    <location>
        <begin position="53"/>
        <end position="72"/>
    </location>
</feature>
<feature type="compositionally biased region" description="Pro residues" evidence="1">
    <location>
        <begin position="97"/>
        <end position="108"/>
    </location>
</feature>
<feature type="signal peptide" evidence="2">
    <location>
        <begin position="1"/>
        <end position="22"/>
    </location>
</feature>
<dbReference type="AlphaFoldDB" id="A0A858RIX7"/>
<evidence type="ECO:0000313" key="4">
    <source>
        <dbReference type="Proteomes" id="UP000501812"/>
    </source>
</evidence>
<accession>A0A858RIX7</accession>
<proteinExistence type="predicted"/>
<dbReference type="KEGG" id="luo:HHL09_10360"/>
<evidence type="ECO:0000256" key="2">
    <source>
        <dbReference type="SAM" id="SignalP"/>
    </source>
</evidence>
<feature type="chain" id="PRO_5032612692" description="Sugar transporter" evidence="2">
    <location>
        <begin position="23"/>
        <end position="108"/>
    </location>
</feature>
<name>A0A858RIX7_9BACT</name>
<reference evidence="3 4" key="1">
    <citation type="submission" date="2020-04" db="EMBL/GenBank/DDBJ databases">
        <title>Luteolibacter sp. G-1-1-1 isolated from soil.</title>
        <authorList>
            <person name="Dahal R.H."/>
        </authorList>
    </citation>
    <scope>NUCLEOTIDE SEQUENCE [LARGE SCALE GENOMIC DNA]</scope>
    <source>
        <strain evidence="3 4">G-1-1-1</strain>
    </source>
</reference>
<dbReference type="PROSITE" id="PS51257">
    <property type="entry name" value="PROKAR_LIPOPROTEIN"/>
    <property type="match status" value="1"/>
</dbReference>
<organism evidence="3 4">
    <name type="scientific">Luteolibacter luteus</name>
    <dbReference type="NCBI Taxonomy" id="2728835"/>
    <lineage>
        <taxon>Bacteria</taxon>
        <taxon>Pseudomonadati</taxon>
        <taxon>Verrucomicrobiota</taxon>
        <taxon>Verrucomicrobiia</taxon>
        <taxon>Verrucomicrobiales</taxon>
        <taxon>Verrucomicrobiaceae</taxon>
        <taxon>Luteolibacter</taxon>
    </lineage>
</organism>
<dbReference type="Proteomes" id="UP000501812">
    <property type="component" value="Chromosome"/>
</dbReference>
<sequence length="108" mass="11166">MTRFILCASIACLAASCAPNKAILIEAAPEVKPKPNKPAGPQSEEVVPMQVAQERKGMRVRDPSKELPEGKDFTPTAPTVNNANAVIASPPGGTKPAPAPAPGDKPSE</sequence>
<protein>
    <recommendedName>
        <fullName evidence="5">Sugar transporter</fullName>
    </recommendedName>
</protein>
<dbReference type="EMBL" id="CP051774">
    <property type="protein sequence ID" value="QJE96170.1"/>
    <property type="molecule type" value="Genomic_DNA"/>
</dbReference>
<keyword evidence="4" id="KW-1185">Reference proteome</keyword>
<keyword evidence="2" id="KW-0732">Signal</keyword>